<dbReference type="PROSITE" id="PS50077">
    <property type="entry name" value="HEAT_REPEAT"/>
    <property type="match status" value="3"/>
</dbReference>
<dbReference type="STRING" id="1220926.S2KCR8"/>
<dbReference type="GO" id="GO:0005737">
    <property type="term" value="C:cytoplasm"/>
    <property type="evidence" value="ECO:0007669"/>
    <property type="project" value="TreeGrafter"/>
</dbReference>
<evidence type="ECO:0000313" key="4">
    <source>
        <dbReference type="EMBL" id="EPB90110.1"/>
    </source>
</evidence>
<proteinExistence type="predicted"/>
<dbReference type="InterPro" id="IPR011989">
    <property type="entry name" value="ARM-like"/>
</dbReference>
<feature type="compositionally biased region" description="Polar residues" evidence="3">
    <location>
        <begin position="993"/>
        <end position="1004"/>
    </location>
</feature>
<evidence type="ECO:0000313" key="5">
    <source>
        <dbReference type="Proteomes" id="UP000014254"/>
    </source>
</evidence>
<feature type="repeat" description="HEAT" evidence="2">
    <location>
        <begin position="533"/>
        <end position="571"/>
    </location>
</feature>
<dbReference type="PANTHER" id="PTHR10648:SF1">
    <property type="entry name" value="SERINE_THREONINE-PROTEIN PHOSPHATASE 4 REGULATORY SUBUNIT 1"/>
    <property type="match status" value="1"/>
</dbReference>
<name>S2KCR8_MUCC1</name>
<keyword evidence="5" id="KW-1185">Reference proteome</keyword>
<dbReference type="InterPro" id="IPR051023">
    <property type="entry name" value="PP2A_Regulatory_Subunit_A"/>
</dbReference>
<dbReference type="AlphaFoldDB" id="S2KCR8"/>
<feature type="region of interest" description="Disordered" evidence="3">
    <location>
        <begin position="1"/>
        <end position="82"/>
    </location>
</feature>
<feature type="compositionally biased region" description="Acidic residues" evidence="3">
    <location>
        <begin position="871"/>
        <end position="909"/>
    </location>
</feature>
<dbReference type="InParanoid" id="S2KCR8"/>
<dbReference type="Gene3D" id="1.25.10.10">
    <property type="entry name" value="Leucine-rich Repeat Variant"/>
    <property type="match status" value="1"/>
</dbReference>
<dbReference type="InterPro" id="IPR021133">
    <property type="entry name" value="HEAT_type_2"/>
</dbReference>
<protein>
    <recommendedName>
        <fullName evidence="6">Serine/threonine-protein phosphatase 4 regulatory subunit 1</fullName>
    </recommendedName>
</protein>
<dbReference type="GO" id="GO:0019888">
    <property type="term" value="F:protein phosphatase regulator activity"/>
    <property type="evidence" value="ECO:0007669"/>
    <property type="project" value="TreeGrafter"/>
</dbReference>
<sequence>MFLTLTQKDLGFDFPDDDYEQDESLFEQQADTQDDKVDNKENQQQEQDSFEPQIVDAPQEYTSTDTDEVSPTSTSNNTNSTALIQTMSEDPIEDELEDELLADENVTPIERVYGFRENDALINRLLLAKELSSALEEISLTEAMEDVLPIMDKLACDTDDTVKETFASELDQILLYFYKNLPAMFSKSDPSTPQEKTFAPLIIRILLDQSSGVASLGQQAIVSVVTELRRLSDQDPLFQQVINCELFKGVIEGLMQIVDGKKKPPRTKGHGDEEDEDVHDDRAEALKYHRVSIDDGLTSERRRSSATPGFETSLNIHHAPPSDDEFDQGEISLAKITCISLIASIVGAFDAEKCTEECLPIIEQLSTDSLFYVRKEAATAVGCLAQVVDQKIAEERLLPLFRRFAEDQIWHVRRSCVMTLPQLCGVLSEESKSELTVTSVETFRNDVSRNVRNAMADIVGELVVKFLPEGWEQTGQPGKMPEPLLQYFLSLGSNVNNSNNQMLKLEIDRTYICAYNFPAVVLTAGVDYWNTHLRDTYLNLTKDYQIKVRCTFAHSLHDIARIIGPERTERDLVQIFALYLMDLDDVKQGVLEHLADFLGTLAVSSRNEYIPILAEVWDGVSSNWHLRNILAAQLMEISMLFDASRVVEHILPLVVRACHDEFAAVRETGVNVFPVVLDVVKHAVEEDGESLSQAEGYGDDITENKRNFALALLSHVMERLDEFARSENYRGRLVFAQICKALIDAGIGASDFASFFLPRLAPLAYDPVVNVRIAASRTIGTIYTNEPFRKELSEIAAPSRTVNQAGESGHALDQMTYRFALDKDGDVRSFVMPFVDPEILEKQREKEMQAAVQIAEAAIEARAEENSHYNDDEEEEEEEDDEEDDDDGDGDDDQDDGEEEDDDNVTDEEVDKKLKLDTDESEGTSTPMQDVERAGSPEKDNVEPMDISTTSTATEVEPTTTSEPALPESTSLTENKVDDEDEIMSDAEPVAETTESTNAAPNETTLEKPTPTTSAPTTPTATTAITLPRSSAMDDNDD</sequence>
<dbReference type="InterPro" id="IPR016024">
    <property type="entry name" value="ARM-type_fold"/>
</dbReference>
<evidence type="ECO:0000256" key="2">
    <source>
        <dbReference type="PROSITE-ProRule" id="PRU00103"/>
    </source>
</evidence>
<feature type="region of interest" description="Disordered" evidence="3">
    <location>
        <begin position="297"/>
        <end position="321"/>
    </location>
</feature>
<feature type="compositionally biased region" description="Acidic residues" evidence="3">
    <location>
        <begin position="14"/>
        <end position="25"/>
    </location>
</feature>
<dbReference type="PANTHER" id="PTHR10648">
    <property type="entry name" value="SERINE/THREONINE-PROTEIN PHOSPHATASE PP2A 65 KDA REGULATORY SUBUNIT"/>
    <property type="match status" value="1"/>
</dbReference>
<feature type="compositionally biased region" description="Basic and acidic residues" evidence="3">
    <location>
        <begin position="33"/>
        <end position="43"/>
    </location>
</feature>
<reference evidence="5" key="1">
    <citation type="submission" date="2013-05" db="EMBL/GenBank/DDBJ databases">
        <title>The Genome sequence of Mucor circinelloides f. circinelloides 1006PhL.</title>
        <authorList>
            <consortium name="The Broad Institute Genomics Platform"/>
            <person name="Cuomo C."/>
            <person name="Earl A."/>
            <person name="Findley K."/>
            <person name="Lee S.C."/>
            <person name="Walker B."/>
            <person name="Young S."/>
            <person name="Zeng Q."/>
            <person name="Gargeya S."/>
            <person name="Fitzgerald M."/>
            <person name="Haas B."/>
            <person name="Abouelleil A."/>
            <person name="Allen A.W."/>
            <person name="Alvarado L."/>
            <person name="Arachchi H.M."/>
            <person name="Berlin A.M."/>
            <person name="Chapman S.B."/>
            <person name="Gainer-Dewar J."/>
            <person name="Goldberg J."/>
            <person name="Griggs A."/>
            <person name="Gujja S."/>
            <person name="Hansen M."/>
            <person name="Howarth C."/>
            <person name="Imamovic A."/>
            <person name="Ireland A."/>
            <person name="Larimer J."/>
            <person name="McCowan C."/>
            <person name="Murphy C."/>
            <person name="Pearson M."/>
            <person name="Poon T.W."/>
            <person name="Priest M."/>
            <person name="Roberts A."/>
            <person name="Saif S."/>
            <person name="Shea T."/>
            <person name="Sisk P."/>
            <person name="Sykes S."/>
            <person name="Wortman J."/>
            <person name="Nusbaum C."/>
            <person name="Birren B."/>
        </authorList>
    </citation>
    <scope>NUCLEOTIDE SEQUENCE [LARGE SCALE GENOMIC DNA]</scope>
    <source>
        <strain evidence="5">1006PhL</strain>
    </source>
</reference>
<feature type="compositionally biased region" description="Low complexity" evidence="3">
    <location>
        <begin position="1009"/>
        <end position="1028"/>
    </location>
</feature>
<feature type="compositionally biased region" description="Basic and acidic residues" evidence="3">
    <location>
        <begin position="930"/>
        <end position="942"/>
    </location>
</feature>
<feature type="repeat" description="HEAT" evidence="2">
    <location>
        <begin position="358"/>
        <end position="396"/>
    </location>
</feature>
<evidence type="ECO:0000256" key="3">
    <source>
        <dbReference type="SAM" id="MobiDB-lite"/>
    </source>
</evidence>
<feature type="region of interest" description="Disordered" evidence="3">
    <location>
        <begin position="863"/>
        <end position="1038"/>
    </location>
</feature>
<keyword evidence="1" id="KW-0677">Repeat</keyword>
<accession>S2KCR8</accession>
<feature type="repeat" description="HEAT" evidence="2">
    <location>
        <begin position="397"/>
        <end position="435"/>
    </location>
</feature>
<organism evidence="4 5">
    <name type="scientific">Mucor circinelloides f. circinelloides (strain 1006PhL)</name>
    <name type="common">Mucormycosis agent</name>
    <name type="synonym">Calyptromyces circinelloides</name>
    <dbReference type="NCBI Taxonomy" id="1220926"/>
    <lineage>
        <taxon>Eukaryota</taxon>
        <taxon>Fungi</taxon>
        <taxon>Fungi incertae sedis</taxon>
        <taxon>Mucoromycota</taxon>
        <taxon>Mucoromycotina</taxon>
        <taxon>Mucoromycetes</taxon>
        <taxon>Mucorales</taxon>
        <taxon>Mucorineae</taxon>
        <taxon>Mucoraceae</taxon>
        <taxon>Mucor</taxon>
    </lineage>
</organism>
<dbReference type="SUPFAM" id="SSF48371">
    <property type="entry name" value="ARM repeat"/>
    <property type="match status" value="1"/>
</dbReference>
<dbReference type="OMA" id="TWHVRHS"/>
<feature type="compositionally biased region" description="Low complexity" evidence="3">
    <location>
        <begin position="72"/>
        <end position="81"/>
    </location>
</feature>
<evidence type="ECO:0000256" key="1">
    <source>
        <dbReference type="ARBA" id="ARBA00022737"/>
    </source>
</evidence>
<feature type="compositionally biased region" description="Polar residues" evidence="3">
    <location>
        <begin position="305"/>
        <end position="315"/>
    </location>
</feature>
<feature type="compositionally biased region" description="Low complexity" evidence="3">
    <location>
        <begin position="948"/>
        <end position="965"/>
    </location>
</feature>
<gene>
    <name evidence="4" type="ORF">HMPREF1544_03086</name>
</gene>
<dbReference type="EMBL" id="KE123925">
    <property type="protein sequence ID" value="EPB90110.1"/>
    <property type="molecule type" value="Genomic_DNA"/>
</dbReference>
<dbReference type="OrthoDB" id="340346at2759"/>
<dbReference type="Proteomes" id="UP000014254">
    <property type="component" value="Unassembled WGS sequence"/>
</dbReference>
<dbReference type="eggNOG" id="KOG0211">
    <property type="taxonomic scope" value="Eukaryota"/>
</dbReference>
<dbReference type="VEuPathDB" id="FungiDB:HMPREF1544_03086"/>
<evidence type="ECO:0008006" key="6">
    <source>
        <dbReference type="Google" id="ProtNLM"/>
    </source>
</evidence>